<organism evidence="1 2">
    <name type="scientific">Batillaria attramentaria</name>
    <dbReference type="NCBI Taxonomy" id="370345"/>
    <lineage>
        <taxon>Eukaryota</taxon>
        <taxon>Metazoa</taxon>
        <taxon>Spiralia</taxon>
        <taxon>Lophotrochozoa</taxon>
        <taxon>Mollusca</taxon>
        <taxon>Gastropoda</taxon>
        <taxon>Caenogastropoda</taxon>
        <taxon>Sorbeoconcha</taxon>
        <taxon>Cerithioidea</taxon>
        <taxon>Batillariidae</taxon>
        <taxon>Batillaria</taxon>
    </lineage>
</organism>
<keyword evidence="2" id="KW-1185">Reference proteome</keyword>
<comment type="caution">
    <text evidence="1">The sequence shown here is derived from an EMBL/GenBank/DDBJ whole genome shotgun (WGS) entry which is preliminary data.</text>
</comment>
<dbReference type="AlphaFoldDB" id="A0ABD0LBC2"/>
<evidence type="ECO:0000313" key="1">
    <source>
        <dbReference type="EMBL" id="KAK7496596.1"/>
    </source>
</evidence>
<name>A0ABD0LBC2_9CAEN</name>
<protein>
    <submittedName>
        <fullName evidence="1">Uncharacterized protein</fullName>
    </submittedName>
</protein>
<dbReference type="EMBL" id="JACVVK020000066">
    <property type="protein sequence ID" value="KAK7496596.1"/>
    <property type="molecule type" value="Genomic_DNA"/>
</dbReference>
<gene>
    <name evidence="1" type="ORF">BaRGS_00012248</name>
</gene>
<proteinExistence type="predicted"/>
<dbReference type="Proteomes" id="UP001519460">
    <property type="component" value="Unassembled WGS sequence"/>
</dbReference>
<sequence>MAACSHDPSVTSPCLAQLRSAGFQLLQYYAISHNASAVAFGHKLSPSEEGATTACALLIKRLYLNYPSCNVKHACSKQVKSVQSDLETYLNFS</sequence>
<accession>A0ABD0LBC2</accession>
<reference evidence="1 2" key="1">
    <citation type="journal article" date="2023" name="Sci. Data">
        <title>Genome assembly of the Korean intertidal mud-creeper Batillaria attramentaria.</title>
        <authorList>
            <person name="Patra A.K."/>
            <person name="Ho P.T."/>
            <person name="Jun S."/>
            <person name="Lee S.J."/>
            <person name="Kim Y."/>
            <person name="Won Y.J."/>
        </authorList>
    </citation>
    <scope>NUCLEOTIDE SEQUENCE [LARGE SCALE GENOMIC DNA]</scope>
    <source>
        <strain evidence="1">Wonlab-2016</strain>
    </source>
</reference>
<evidence type="ECO:0000313" key="2">
    <source>
        <dbReference type="Proteomes" id="UP001519460"/>
    </source>
</evidence>